<organism evidence="9 10">
    <name type="scientific">Anaerosalibacter bizertensis</name>
    <dbReference type="NCBI Taxonomy" id="932217"/>
    <lineage>
        <taxon>Bacteria</taxon>
        <taxon>Bacillati</taxon>
        <taxon>Bacillota</taxon>
        <taxon>Tissierellia</taxon>
        <taxon>Tissierellales</taxon>
        <taxon>Sporanaerobacteraceae</taxon>
        <taxon>Anaerosalibacter</taxon>
    </lineage>
</organism>
<evidence type="ECO:0000256" key="6">
    <source>
        <dbReference type="ARBA" id="ARBA00023235"/>
    </source>
</evidence>
<evidence type="ECO:0000256" key="7">
    <source>
        <dbReference type="ARBA" id="ARBA00023285"/>
    </source>
</evidence>
<evidence type="ECO:0000256" key="3">
    <source>
        <dbReference type="ARBA" id="ARBA00012398"/>
    </source>
</evidence>
<dbReference type="GO" id="GO:0004494">
    <property type="term" value="F:methylmalonyl-CoA mutase activity"/>
    <property type="evidence" value="ECO:0007669"/>
    <property type="project" value="UniProtKB-EC"/>
</dbReference>
<feature type="domain" description="Methylmalonyl-CoA mutase alpha/beta chain catalytic" evidence="8">
    <location>
        <begin position="38"/>
        <end position="552"/>
    </location>
</feature>
<comment type="cofactor">
    <cofactor evidence="1">
        <name>adenosylcob(III)alamin</name>
        <dbReference type="ChEBI" id="CHEBI:18408"/>
    </cofactor>
</comment>
<dbReference type="Gene3D" id="3.20.20.240">
    <property type="entry name" value="Methylmalonyl-CoA mutase"/>
    <property type="match status" value="1"/>
</dbReference>
<dbReference type="EMBL" id="VULR01000016">
    <property type="protein sequence ID" value="MSS44089.1"/>
    <property type="molecule type" value="Genomic_DNA"/>
</dbReference>
<dbReference type="GO" id="GO:0031419">
    <property type="term" value="F:cobalamin binding"/>
    <property type="evidence" value="ECO:0007669"/>
    <property type="project" value="UniProtKB-KW"/>
</dbReference>
<dbReference type="PANTHER" id="PTHR48101:SF1">
    <property type="entry name" value="METHYLMALONYL-COA MUTASE, LARGE SUBUNIT"/>
    <property type="match status" value="1"/>
</dbReference>
<evidence type="ECO:0000259" key="8">
    <source>
        <dbReference type="Pfam" id="PF01642"/>
    </source>
</evidence>
<dbReference type="OrthoDB" id="9762378at2"/>
<evidence type="ECO:0000256" key="1">
    <source>
        <dbReference type="ARBA" id="ARBA00001922"/>
    </source>
</evidence>
<proteinExistence type="inferred from homology"/>
<keyword evidence="4" id="KW-0846">Cobalamin</keyword>
<evidence type="ECO:0000313" key="10">
    <source>
        <dbReference type="Proteomes" id="UP000462760"/>
    </source>
</evidence>
<evidence type="ECO:0000256" key="5">
    <source>
        <dbReference type="ARBA" id="ARBA00022723"/>
    </source>
</evidence>
<dbReference type="InterPro" id="IPR006099">
    <property type="entry name" value="MeMalonylCoA_mutase_a/b_cat"/>
</dbReference>
<keyword evidence="7" id="KW-0170">Cobalt</keyword>
<evidence type="ECO:0000256" key="4">
    <source>
        <dbReference type="ARBA" id="ARBA00022628"/>
    </source>
</evidence>
<keyword evidence="6" id="KW-0413">Isomerase</keyword>
<dbReference type="NCBIfam" id="TIGR00641">
    <property type="entry name" value="acid_CoA_mut_N"/>
    <property type="match status" value="1"/>
</dbReference>
<comment type="caution">
    <text evidence="9">The sequence shown here is derived from an EMBL/GenBank/DDBJ whole genome shotgun (WGS) entry which is preliminary data.</text>
</comment>
<dbReference type="AlphaFoldDB" id="A0A844FJD2"/>
<protein>
    <recommendedName>
        <fullName evidence="3">methylmalonyl-CoA mutase</fullName>
        <ecNumber evidence="3">5.4.99.2</ecNumber>
    </recommendedName>
</protein>
<name>A0A844FJD2_9FIRM</name>
<dbReference type="SUPFAM" id="SSF51703">
    <property type="entry name" value="Cobalamin (vitamin B12)-dependent enzymes"/>
    <property type="match status" value="1"/>
</dbReference>
<dbReference type="Proteomes" id="UP000462760">
    <property type="component" value="Unassembled WGS sequence"/>
</dbReference>
<dbReference type="CDD" id="cd03680">
    <property type="entry name" value="MM_CoA_mutase_ICM_like"/>
    <property type="match status" value="1"/>
</dbReference>
<dbReference type="Pfam" id="PF01642">
    <property type="entry name" value="MM_CoA_mutase"/>
    <property type="match status" value="1"/>
</dbReference>
<dbReference type="FunFam" id="3.20.20.240:FF:000001">
    <property type="entry name" value="Probable methylmalonyl-coa mutase"/>
    <property type="match status" value="1"/>
</dbReference>
<dbReference type="GO" id="GO:0046872">
    <property type="term" value="F:metal ion binding"/>
    <property type="evidence" value="ECO:0007669"/>
    <property type="project" value="UniProtKB-KW"/>
</dbReference>
<evidence type="ECO:0000256" key="2">
    <source>
        <dbReference type="ARBA" id="ARBA00008465"/>
    </source>
</evidence>
<comment type="similarity">
    <text evidence="2">Belongs to the methylmalonyl-CoA mutase family.</text>
</comment>
<dbReference type="PANTHER" id="PTHR48101">
    <property type="entry name" value="METHYLMALONYL-COA MUTASE, MITOCHONDRIAL-RELATED"/>
    <property type="match status" value="1"/>
</dbReference>
<reference evidence="9 10" key="1">
    <citation type="submission" date="2019-08" db="EMBL/GenBank/DDBJ databases">
        <title>In-depth cultivation of the pig gut microbiome towards novel bacterial diversity and tailored functional studies.</title>
        <authorList>
            <person name="Wylensek D."/>
            <person name="Hitch T.C.A."/>
            <person name="Clavel T."/>
        </authorList>
    </citation>
    <scope>NUCLEOTIDE SEQUENCE [LARGE SCALE GENOMIC DNA]</scope>
    <source>
        <strain evidence="9 10">Med78-601-WT-4W-RMD-3</strain>
    </source>
</reference>
<evidence type="ECO:0000313" key="9">
    <source>
        <dbReference type="EMBL" id="MSS44089.1"/>
    </source>
</evidence>
<dbReference type="InterPro" id="IPR006098">
    <property type="entry name" value="MMCoA_mutase_a_cat"/>
</dbReference>
<accession>A0A844FJD2</accession>
<sequence>MFDDEKLKNLKSSKEEWQKKTIDKAIKRFPERKEKFSTTSEIEVERLYTPENIGDLDYEKDLGYPGEYPYTRGVQPTMYRGRLWTMRQYAGFATAEESNKRYKYLLEQGQTGLSVAFDLPTQIGYDSDHPLSAGEVGKVGVAIDSLKDMEILFDGIPLDKVSTSMTINAPASVLLAMYIAVAEKQGVSQDKLRGTIQNDILKEYIARGTYIFPPEPSMRLITDVFEYCSKNVPKWNTISISGYHIREAGATAVQEIAFTLADGIAYVEAAIEAGLDVDDFAPRLSFFFNAHNDLLEEVAKFRAARRLWAKIMKERFNAKNEKSMRLKFHTQTAGSTLTAQQPDNNIIRVTIQTLAAVLGGTQSLHTNSKDEALALPTEDAVRIALRTQQIVAHESGVTETIDPLAGSYYIESLTNEMEKRAMEYIKKIDELGGTPKAIEKGYIQKEIQNSAYKYQMEIESNDRIVVGVNKFYIEEDHKKDILRVDPEVEKLQNEKLSKLKSERDSEKVQNILKELKKAANEDKNLMPYILSAVKEYATLGEICDVLRSVFGEYEQSVIL</sequence>
<keyword evidence="5" id="KW-0479">Metal-binding</keyword>
<dbReference type="InterPro" id="IPR016176">
    <property type="entry name" value="Cbl-dep_enz_cat"/>
</dbReference>
<dbReference type="RefSeq" id="WP_154484763.1">
    <property type="nucleotide sequence ID" value="NZ_JAHLOA010000005.1"/>
</dbReference>
<gene>
    <name evidence="9" type="ORF">FYJ27_10180</name>
</gene>
<dbReference type="EC" id="5.4.99.2" evidence="3"/>